<accession>A0AAU2VM76</accession>
<keyword evidence="2" id="KW-0645">Protease</keyword>
<protein>
    <submittedName>
        <fullName evidence="2">Serine protease</fullName>
    </submittedName>
</protein>
<dbReference type="SUPFAM" id="SSF50494">
    <property type="entry name" value="Trypsin-like serine proteases"/>
    <property type="match status" value="1"/>
</dbReference>
<name>A0AAU2VM76_9ACTN</name>
<dbReference type="EMBL" id="CP108313">
    <property type="protein sequence ID" value="WTW68433.1"/>
    <property type="molecule type" value="Genomic_DNA"/>
</dbReference>
<evidence type="ECO:0000256" key="1">
    <source>
        <dbReference type="SAM" id="MobiDB-lite"/>
    </source>
</evidence>
<dbReference type="AlphaFoldDB" id="A0AAU2VM76"/>
<keyword evidence="2" id="KW-0378">Hydrolase</keyword>
<dbReference type="InterPro" id="IPR009003">
    <property type="entry name" value="Peptidase_S1_PA"/>
</dbReference>
<dbReference type="Pfam" id="PF13365">
    <property type="entry name" value="Trypsin_2"/>
    <property type="match status" value="1"/>
</dbReference>
<evidence type="ECO:0000313" key="2">
    <source>
        <dbReference type="EMBL" id="WTW68433.1"/>
    </source>
</evidence>
<dbReference type="GO" id="GO:0008233">
    <property type="term" value="F:peptidase activity"/>
    <property type="evidence" value="ECO:0007669"/>
    <property type="project" value="UniProtKB-KW"/>
</dbReference>
<reference evidence="2" key="1">
    <citation type="submission" date="2022-10" db="EMBL/GenBank/DDBJ databases">
        <title>The complete genomes of actinobacterial strains from the NBC collection.</title>
        <authorList>
            <person name="Joergensen T.S."/>
            <person name="Alvarez Arevalo M."/>
            <person name="Sterndorff E.B."/>
            <person name="Faurdal D."/>
            <person name="Vuksanovic O."/>
            <person name="Mourched A.-S."/>
            <person name="Charusanti P."/>
            <person name="Shaw S."/>
            <person name="Blin K."/>
            <person name="Weber T."/>
        </authorList>
    </citation>
    <scope>NUCLEOTIDE SEQUENCE</scope>
    <source>
        <strain evidence="2">NBC_00008</strain>
    </source>
</reference>
<gene>
    <name evidence="2" type="ORF">OG398_09260</name>
</gene>
<dbReference type="Gene3D" id="2.40.10.120">
    <property type="match status" value="1"/>
</dbReference>
<proteinExistence type="predicted"/>
<organism evidence="2">
    <name type="scientific">Streptomyces sp. NBC_00008</name>
    <dbReference type="NCBI Taxonomy" id="2903610"/>
    <lineage>
        <taxon>Bacteria</taxon>
        <taxon>Bacillati</taxon>
        <taxon>Actinomycetota</taxon>
        <taxon>Actinomycetes</taxon>
        <taxon>Kitasatosporales</taxon>
        <taxon>Streptomycetaceae</taxon>
        <taxon>Streptomyces</taxon>
    </lineage>
</organism>
<feature type="region of interest" description="Disordered" evidence="1">
    <location>
        <begin position="442"/>
        <end position="463"/>
    </location>
</feature>
<sequence>MGELRADWRLRLRRGGPDGEVCGAGVLLTQDRMLTCAHVVREADARMWVEFAENPAIPPVAARVAPDGWLPGRDGSAREDIAVLALDSPRPQAAPAPLGRRLERGQEVWIGGYSQAFDDGMWLTGRISGLHGAWVQLDAGRNVEVVRPGFSGAAVQTRGEAPHTDRVVGLVVSWRGDLELELPDENDLAFSYMIPVDRIAELVPLVAELSGPDGWDSGLSERLRDWFTGVGQPAVRVGVVPHGGGRDRTLRHQLHRAHLVHRGGRTRPEELVETLVAQLRPPRHQRNAYRDWLLEGGEEPERSLAGRPAGSGPVLAVIGLDEDPDPAALVPLLARVRTLGFRLLVIFRSAEGAALDEVARDLLVPALDERAEELVRGSERFEREWVRLNGLLDSASTAPRPRTDAATRRRQLRALRSLADPREQLAALKQLLRELRADLEERSRTAPVELPGQRTGPGPAGGP</sequence>
<dbReference type="GO" id="GO:0006508">
    <property type="term" value="P:proteolysis"/>
    <property type="evidence" value="ECO:0007669"/>
    <property type="project" value="UniProtKB-KW"/>
</dbReference>